<evidence type="ECO:0000313" key="4">
    <source>
        <dbReference type="Proteomes" id="UP000645217"/>
    </source>
</evidence>
<feature type="compositionally biased region" description="Basic and acidic residues" evidence="1">
    <location>
        <begin position="147"/>
        <end position="169"/>
    </location>
</feature>
<organism evidence="3 4">
    <name type="scientific">Sphaerisporangium melleum</name>
    <dbReference type="NCBI Taxonomy" id="321316"/>
    <lineage>
        <taxon>Bacteria</taxon>
        <taxon>Bacillati</taxon>
        <taxon>Actinomycetota</taxon>
        <taxon>Actinomycetes</taxon>
        <taxon>Streptosporangiales</taxon>
        <taxon>Streptosporangiaceae</taxon>
        <taxon>Sphaerisporangium</taxon>
    </lineage>
</organism>
<dbReference type="Proteomes" id="UP000645217">
    <property type="component" value="Unassembled WGS sequence"/>
</dbReference>
<reference evidence="3" key="1">
    <citation type="journal article" date="2014" name="Int. J. Syst. Evol. Microbiol.">
        <title>Complete genome sequence of Corynebacterium casei LMG S-19264T (=DSM 44701T), isolated from a smear-ripened cheese.</title>
        <authorList>
            <consortium name="US DOE Joint Genome Institute (JGI-PGF)"/>
            <person name="Walter F."/>
            <person name="Albersmeier A."/>
            <person name="Kalinowski J."/>
            <person name="Ruckert C."/>
        </authorList>
    </citation>
    <scope>NUCLEOTIDE SEQUENCE</scope>
    <source>
        <strain evidence="3">JCM 13064</strain>
    </source>
</reference>
<evidence type="ECO:0000259" key="2">
    <source>
        <dbReference type="Pfam" id="PF20000"/>
    </source>
</evidence>
<protein>
    <recommendedName>
        <fullName evidence="2">FtsH ternary system domain-containing protein</fullName>
    </recommendedName>
</protein>
<keyword evidence="4" id="KW-1185">Reference proteome</keyword>
<dbReference type="InterPro" id="IPR045482">
    <property type="entry name" value="fvmX2"/>
</dbReference>
<evidence type="ECO:0000313" key="3">
    <source>
        <dbReference type="EMBL" id="GGK97260.1"/>
    </source>
</evidence>
<proteinExistence type="predicted"/>
<dbReference type="RefSeq" id="WP_189164939.1">
    <property type="nucleotide sequence ID" value="NZ_BMNT01000024.1"/>
</dbReference>
<reference evidence="3" key="2">
    <citation type="submission" date="2020-09" db="EMBL/GenBank/DDBJ databases">
        <authorList>
            <person name="Sun Q."/>
            <person name="Ohkuma M."/>
        </authorList>
    </citation>
    <scope>NUCLEOTIDE SEQUENCE</scope>
    <source>
        <strain evidence="3">JCM 13064</strain>
    </source>
</reference>
<comment type="caution">
    <text evidence="3">The sequence shown here is derived from an EMBL/GenBank/DDBJ whole genome shotgun (WGS) entry which is preliminary data.</text>
</comment>
<gene>
    <name evidence="3" type="ORF">GCM10007964_44400</name>
</gene>
<accession>A0A917VMZ3</accession>
<dbReference type="EMBL" id="BMNT01000024">
    <property type="protein sequence ID" value="GGK97260.1"/>
    <property type="molecule type" value="Genomic_DNA"/>
</dbReference>
<evidence type="ECO:0000256" key="1">
    <source>
        <dbReference type="SAM" id="MobiDB-lite"/>
    </source>
</evidence>
<feature type="domain" description="FtsH ternary system" evidence="2">
    <location>
        <begin position="1"/>
        <end position="256"/>
    </location>
</feature>
<sequence>MCNPRRIQVRATRRLAESWDHEVRRAVELTGEAVGEARVGERLAASVGAPTLAALARVLARTPGWEEDDDGVFRHPLDGGTISYDPATRELEITARVSERVRATGTATATVRAELDDVLDVTGTGTYYDDGWGGITRRDATAQAGRAAEEELDRQAEQVREQRRRRAEEQAGAGVAEEARRRARDSLDAVRGARGRRLDEQAARVLAVIGAEGRALFHRALAEAYRDAILAYARTRRATGITCSESDGGVLDIEFELEV</sequence>
<dbReference type="Pfam" id="PF20000">
    <property type="entry name" value="fvmX2"/>
    <property type="match status" value="1"/>
</dbReference>
<name>A0A917VMZ3_9ACTN</name>
<dbReference type="AlphaFoldDB" id="A0A917VMZ3"/>
<feature type="region of interest" description="Disordered" evidence="1">
    <location>
        <begin position="143"/>
        <end position="180"/>
    </location>
</feature>